<proteinExistence type="predicted"/>
<gene>
    <name evidence="1" type="ORF">N5J23_16800</name>
</gene>
<dbReference type="Pfam" id="PF05973">
    <property type="entry name" value="Gp49"/>
    <property type="match status" value="1"/>
</dbReference>
<dbReference type="RefSeq" id="WP_182283350.1">
    <property type="nucleotide sequence ID" value="NZ_JAOCET010000001.1"/>
</dbReference>
<sequence length="98" mass="10702">MIQVLRTAAFDGWLQALRDKVGQRQVLARLTRLSLGNWGDCKPVGGEVTELRIDSGPGYRVYCWRDGDVVVVALGGGDKSTQQKDIAKAQAMVKDLKG</sequence>
<dbReference type="Proteomes" id="UP001161294">
    <property type="component" value="Unassembled WGS sequence"/>
</dbReference>
<dbReference type="PANTHER" id="PTHR41791:SF1">
    <property type="entry name" value="SSL7039 PROTEIN"/>
    <property type="match status" value="1"/>
</dbReference>
<comment type="caution">
    <text evidence="1">The sequence shown here is derived from an EMBL/GenBank/DDBJ whole genome shotgun (WGS) entry which is preliminary data.</text>
</comment>
<protein>
    <submittedName>
        <fullName evidence="1">Type II toxin-antitoxin system RelE/ParE family toxin</fullName>
    </submittedName>
</protein>
<dbReference type="NCBIfam" id="TIGR02683">
    <property type="entry name" value="upstrm_HI1419"/>
    <property type="match status" value="1"/>
</dbReference>
<dbReference type="InterPro" id="IPR014056">
    <property type="entry name" value="TypeIITA-like_toxin_pred"/>
</dbReference>
<evidence type="ECO:0000313" key="2">
    <source>
        <dbReference type="Proteomes" id="UP001161294"/>
    </source>
</evidence>
<organism evidence="1 2">
    <name type="scientific">Comamonas aquatica</name>
    <dbReference type="NCBI Taxonomy" id="225991"/>
    <lineage>
        <taxon>Bacteria</taxon>
        <taxon>Pseudomonadati</taxon>
        <taxon>Pseudomonadota</taxon>
        <taxon>Betaproteobacteria</taxon>
        <taxon>Burkholderiales</taxon>
        <taxon>Comamonadaceae</taxon>
        <taxon>Comamonas</taxon>
    </lineage>
</organism>
<dbReference type="EMBL" id="JAOCJW010000049">
    <property type="protein sequence ID" value="MDH2007172.1"/>
    <property type="molecule type" value="Genomic_DNA"/>
</dbReference>
<dbReference type="PIRSF" id="PIRSF028744">
    <property type="entry name" value="Addict_mod_HI1419"/>
    <property type="match status" value="1"/>
</dbReference>
<reference evidence="1" key="1">
    <citation type="submission" date="2022-09" db="EMBL/GenBank/DDBJ databases">
        <title>Intensive care unit water sources are persistently colonized with multi-drug resistant bacteria and are the site of extensive horizontal gene transfer of antibiotic resistance genes.</title>
        <authorList>
            <person name="Diorio-Toth L."/>
        </authorList>
    </citation>
    <scope>NUCLEOTIDE SEQUENCE</scope>
    <source>
        <strain evidence="1">GD03686</strain>
    </source>
</reference>
<dbReference type="InterPro" id="IPR009241">
    <property type="entry name" value="HigB-like"/>
</dbReference>
<name>A0AA42W4J9_9BURK</name>
<dbReference type="AlphaFoldDB" id="A0AA42W4J9"/>
<accession>A0AA42W4J9</accession>
<dbReference type="PANTHER" id="PTHR41791">
    <property type="entry name" value="SSL7039 PROTEIN"/>
    <property type="match status" value="1"/>
</dbReference>
<evidence type="ECO:0000313" key="1">
    <source>
        <dbReference type="EMBL" id="MDH2007172.1"/>
    </source>
</evidence>